<feature type="domain" description="Endonuclease GajA/Old nuclease/RecF-like AAA" evidence="1">
    <location>
        <begin position="262"/>
        <end position="488"/>
    </location>
</feature>
<evidence type="ECO:0000259" key="1">
    <source>
        <dbReference type="Pfam" id="PF13175"/>
    </source>
</evidence>
<dbReference type="PANTHER" id="PTHR43581:SF2">
    <property type="entry name" value="EXCINUCLEASE ATPASE SUBUNIT"/>
    <property type="match status" value="1"/>
</dbReference>
<evidence type="ECO:0000259" key="2">
    <source>
        <dbReference type="Pfam" id="PF20469"/>
    </source>
</evidence>
<dbReference type="InterPro" id="IPR051396">
    <property type="entry name" value="Bact_Antivir_Def_Nuclease"/>
</dbReference>
<name>A0A7W3TBG2_9ACTN</name>
<organism evidence="3 4">
    <name type="scientific">Streptomyces alkaliphilus</name>
    <dbReference type="NCBI Taxonomy" id="1472722"/>
    <lineage>
        <taxon>Bacteria</taxon>
        <taxon>Bacillati</taxon>
        <taxon>Actinomycetota</taxon>
        <taxon>Actinomycetes</taxon>
        <taxon>Kitasatosporales</taxon>
        <taxon>Streptomycetaceae</taxon>
        <taxon>Streptomyces</taxon>
    </lineage>
</organism>
<sequence length="771" mass="85909">MHQGAFRWQDAAQWLRRRERGASLARSPNARVQAFTGIGARKEVGVSQTSTSGAIPGQRAALNELPDHKTPVPPHLTKAVIRNFRLLRETELSFTDDVTLCVGRNNTGKTSLAKLFKLFLAKKDSVIRLEDFSAECYAEFLDAHRLYMTGEKEQANGRIPKVTLTLHIAYDANCGQYGPLSSFIVDLDPDCSEVVIRFTYALRDSALDAFLGDLVNSEDTALLEQLARRISSHFGLSVTAVDPIDDTNVRKVELADVKKLLRVDFLDAQRGLDDEDREAAQPIGAIFENLFTSAKGGKRVEWLEDLAKRIDKMLTKTSSSLDVSLQEIRTQVAPALTAFGYPGLGNQEFVTAARLDSRRLLRNFARIHYPGAAGVRFPESYSGLGTRNLVMMLLKLFTYYREHTAQPNELGIHLVFLEEPEAHLHPQMQEVFIQQLLQFPTLFPRLDSQMRANGPQSVGMTDTIGSDNENGSPWNAQFVVTTHSAHVANRTRFSNIRYFRKEEEPADPGGEPRLARTVIKDLSQVSGDQKFLLKYLTLTRADLYFADKAILVEGASERIFVPAAEEKLTAQNLETALSHQYVTLMEVGGAYAHKFYPLLRILGIPTLIITDLDPMKESGSDSRKCTVSEGGHTSNQSIQKWFKERGETKEGGETKVAKLLSRAEADAPVAANLCLAYQVPEQPGGPCGRTFEDAFVLANPALFGLSTRRAMTTNASLEKRAHNKVDGKGSKVDFALKYVLGEYQWEVPKYIKRGLEWLMKQDGTTTKTDDE</sequence>
<feature type="domain" description="Endonuclease GajA/Old nuclease/RecF-like AAA" evidence="1">
    <location>
        <begin position="80"/>
        <end position="133"/>
    </location>
</feature>
<dbReference type="PANTHER" id="PTHR43581">
    <property type="entry name" value="ATP/GTP PHOSPHATASE"/>
    <property type="match status" value="1"/>
</dbReference>
<dbReference type="AlphaFoldDB" id="A0A7W3TBG2"/>
<dbReference type="InterPro" id="IPR027417">
    <property type="entry name" value="P-loop_NTPase"/>
</dbReference>
<reference evidence="4" key="1">
    <citation type="submission" date="2019-10" db="EMBL/GenBank/DDBJ databases">
        <title>Streptomyces sp. nov., a novel actinobacterium isolated from alkaline environment.</title>
        <authorList>
            <person name="Golinska P."/>
        </authorList>
    </citation>
    <scope>NUCLEOTIDE SEQUENCE [LARGE SCALE GENOMIC DNA]</scope>
    <source>
        <strain evidence="4">DSM 42118</strain>
    </source>
</reference>
<dbReference type="Pfam" id="PF13175">
    <property type="entry name" value="AAA_15"/>
    <property type="match status" value="2"/>
</dbReference>
<dbReference type="Gene3D" id="3.40.50.300">
    <property type="entry name" value="P-loop containing nucleotide triphosphate hydrolases"/>
    <property type="match status" value="1"/>
</dbReference>
<dbReference type="InterPro" id="IPR041685">
    <property type="entry name" value="AAA_GajA/Old/RecF-like"/>
</dbReference>
<dbReference type="Pfam" id="PF20469">
    <property type="entry name" value="OLD-like_TOPRIM"/>
    <property type="match status" value="1"/>
</dbReference>
<dbReference type="Proteomes" id="UP000538929">
    <property type="component" value="Unassembled WGS sequence"/>
</dbReference>
<evidence type="ECO:0000313" key="3">
    <source>
        <dbReference type="EMBL" id="MBB0243754.1"/>
    </source>
</evidence>
<dbReference type="EMBL" id="VKHT01000117">
    <property type="protein sequence ID" value="MBB0243754.1"/>
    <property type="molecule type" value="Genomic_DNA"/>
</dbReference>
<keyword evidence="4" id="KW-1185">Reference proteome</keyword>
<protein>
    <submittedName>
        <fullName evidence="3">AAA family ATPase</fullName>
    </submittedName>
</protein>
<dbReference type="SUPFAM" id="SSF52540">
    <property type="entry name" value="P-loop containing nucleoside triphosphate hydrolases"/>
    <property type="match status" value="1"/>
</dbReference>
<comment type="caution">
    <text evidence="3">The sequence shown here is derived from an EMBL/GenBank/DDBJ whole genome shotgun (WGS) entry which is preliminary data.</text>
</comment>
<proteinExistence type="predicted"/>
<accession>A0A7W3TBG2</accession>
<evidence type="ECO:0000313" key="4">
    <source>
        <dbReference type="Proteomes" id="UP000538929"/>
    </source>
</evidence>
<gene>
    <name evidence="3" type="ORF">FNQ90_06430</name>
</gene>
<dbReference type="InterPro" id="IPR034139">
    <property type="entry name" value="TOPRIM_OLD"/>
</dbReference>
<feature type="domain" description="OLD protein-like TOPRIM" evidence="2">
    <location>
        <begin position="545"/>
        <end position="613"/>
    </location>
</feature>
<dbReference type="CDD" id="cd01026">
    <property type="entry name" value="TOPRIM_OLD"/>
    <property type="match status" value="1"/>
</dbReference>